<accession>A0A3S2UPE8</accession>
<name>A0A3S2UPE8_ORYJA</name>
<evidence type="ECO:0008006" key="3">
    <source>
        <dbReference type="Google" id="ProtNLM"/>
    </source>
</evidence>
<proteinExistence type="predicted"/>
<dbReference type="OrthoDB" id="416119at2759"/>
<dbReference type="Proteomes" id="UP000283210">
    <property type="component" value="Chromosome 2"/>
</dbReference>
<evidence type="ECO:0000313" key="1">
    <source>
        <dbReference type="EMBL" id="RVE75369.1"/>
    </source>
</evidence>
<reference evidence="1 2" key="2">
    <citation type="submission" date="2019-01" db="EMBL/GenBank/DDBJ databases">
        <title>A chromosome length genome reference of the Java medaka (oryzias javanicus).</title>
        <authorList>
            <person name="Herpin A."/>
            <person name="Takehana Y."/>
            <person name="Naruse K."/>
            <person name="Ansai S."/>
            <person name="Kawaguchi M."/>
        </authorList>
    </citation>
    <scope>NUCLEOTIDE SEQUENCE [LARGE SCALE GENOMIC DNA]</scope>
    <source>
        <strain evidence="1">RS831</strain>
        <tissue evidence="1">Whole body</tissue>
    </source>
</reference>
<reference evidence="1 2" key="1">
    <citation type="submission" date="2018-11" db="EMBL/GenBank/DDBJ databases">
        <authorList>
            <person name="Lopez-Roques C."/>
            <person name="Donnadieu C."/>
            <person name="Bouchez O."/>
            <person name="Klopp C."/>
            <person name="Cabau C."/>
            <person name="Zahm M."/>
        </authorList>
    </citation>
    <scope>NUCLEOTIDE SEQUENCE [LARGE SCALE GENOMIC DNA]</scope>
    <source>
        <strain evidence="1">RS831</strain>
        <tissue evidence="1">Whole body</tissue>
    </source>
</reference>
<dbReference type="AlphaFoldDB" id="A0A3S2UPE8"/>
<protein>
    <recommendedName>
        <fullName evidence="3">Reverse transcriptase zinc-binding domain-containing protein</fullName>
    </recommendedName>
</protein>
<organism evidence="1 2">
    <name type="scientific">Oryzias javanicus</name>
    <name type="common">Javanese ricefish</name>
    <name type="synonym">Aplocheilus javanicus</name>
    <dbReference type="NCBI Taxonomy" id="123683"/>
    <lineage>
        <taxon>Eukaryota</taxon>
        <taxon>Metazoa</taxon>
        <taxon>Chordata</taxon>
        <taxon>Craniata</taxon>
        <taxon>Vertebrata</taxon>
        <taxon>Euteleostomi</taxon>
        <taxon>Actinopterygii</taxon>
        <taxon>Neopterygii</taxon>
        <taxon>Teleostei</taxon>
        <taxon>Neoteleostei</taxon>
        <taxon>Acanthomorphata</taxon>
        <taxon>Ovalentaria</taxon>
        <taxon>Atherinomorphae</taxon>
        <taxon>Beloniformes</taxon>
        <taxon>Adrianichthyidae</taxon>
        <taxon>Oryziinae</taxon>
        <taxon>Oryzias</taxon>
    </lineage>
</organism>
<keyword evidence="2" id="KW-1185">Reference proteome</keyword>
<evidence type="ECO:0000313" key="2">
    <source>
        <dbReference type="Proteomes" id="UP000283210"/>
    </source>
</evidence>
<dbReference type="EMBL" id="CM012438">
    <property type="protein sequence ID" value="RVE75369.1"/>
    <property type="molecule type" value="Genomic_DNA"/>
</dbReference>
<sequence length="138" mass="16263">MRDTVWLIAHNRLPVRAIVKWSCFVQTKTCPMTSLINCYRTQEIRNKMYNFGLNVNVNLWSVMFGLFSEKIPDAKRRLFWLIMCVTNTHIWKTRTKVVLNQEGISSGSVFKNITADLRRQKRSSIQKRSSLPWDILNI</sequence>
<gene>
    <name evidence="1" type="ORF">OJAV_G00016280</name>
</gene>